<feature type="transmembrane region" description="Helical" evidence="10">
    <location>
        <begin position="61"/>
        <end position="88"/>
    </location>
</feature>
<evidence type="ECO:0000256" key="3">
    <source>
        <dbReference type="ARBA" id="ARBA00022692"/>
    </source>
</evidence>
<evidence type="ECO:0000256" key="6">
    <source>
        <dbReference type="ARBA" id="ARBA00023122"/>
    </source>
</evidence>
<keyword evidence="7 9" id="KW-0472">Membrane</keyword>
<dbReference type="InterPro" id="IPR005170">
    <property type="entry name" value="Transptr-assoc_dom"/>
</dbReference>
<evidence type="ECO:0000256" key="5">
    <source>
        <dbReference type="ARBA" id="ARBA00022989"/>
    </source>
</evidence>
<sequence>MDSQTIIGIVLGAIFIALNGFFVLSEFSLVKIRKTRLEEFIKEGRSNARLALRMSNNLDTYLSATQLGITLASLALGWIGQPALGALIQWLLKLFAIEAPEDSFGVDALALAVAFVIITLLHVVLGELIPKSVAIEKTDQMVLWIARPLHLFWILLFPVIRTFDFIAGLGLKALGIHRNRNTDAAHSEEEIKIIVNESLKGGVLDSTESEIIQNAIDFSDTVAKEVMTPRKEMVVLNAKWSLEENLAVIKDSKFTRFAYVDGSKDNVLGMVHIRDIMQAVLASKQIDLAANLRKFIIVPENCSISTILNKMNAENTYAALVMDEYGGTAGFVTLEDIVGEVFDEFEEEDKNLDYKCLEDGSFEFNGRYELEDVSEVIGFDIDSDSEQVTIGGYVFNLFSYLPEVGESVNDENCIYEVTSVSASAITGVKVILKEKE</sequence>
<evidence type="ECO:0000256" key="10">
    <source>
        <dbReference type="SAM" id="Phobius"/>
    </source>
</evidence>
<evidence type="ECO:0000313" key="14">
    <source>
        <dbReference type="Proteomes" id="UP001171111"/>
    </source>
</evidence>
<dbReference type="PROSITE" id="PS51371">
    <property type="entry name" value="CBS"/>
    <property type="match status" value="2"/>
</dbReference>
<dbReference type="InterPro" id="IPR036318">
    <property type="entry name" value="FAD-bd_PCMH-like_sf"/>
</dbReference>
<name>A0ABT8TAX0_9BACT</name>
<dbReference type="PANTHER" id="PTHR43099">
    <property type="entry name" value="UPF0053 PROTEIN YRKA"/>
    <property type="match status" value="1"/>
</dbReference>
<dbReference type="SMART" id="SM01091">
    <property type="entry name" value="CorC_HlyC"/>
    <property type="match status" value="1"/>
</dbReference>
<gene>
    <name evidence="13" type="ORF">Q2362_02665</name>
</gene>
<keyword evidence="3 9" id="KW-0812">Transmembrane</keyword>
<evidence type="ECO:0000256" key="9">
    <source>
        <dbReference type="PROSITE-ProRule" id="PRU01193"/>
    </source>
</evidence>
<evidence type="ECO:0000256" key="1">
    <source>
        <dbReference type="ARBA" id="ARBA00004651"/>
    </source>
</evidence>
<feature type="transmembrane region" description="Helical" evidence="10">
    <location>
        <begin position="141"/>
        <end position="160"/>
    </location>
</feature>
<dbReference type="SUPFAM" id="SSF56176">
    <property type="entry name" value="FAD-binding/transporter-associated domain-like"/>
    <property type="match status" value="1"/>
</dbReference>
<dbReference type="Pfam" id="PF00571">
    <property type="entry name" value="CBS"/>
    <property type="match status" value="2"/>
</dbReference>
<evidence type="ECO:0000256" key="8">
    <source>
        <dbReference type="PROSITE-ProRule" id="PRU00703"/>
    </source>
</evidence>
<keyword evidence="14" id="KW-1185">Reference proteome</keyword>
<evidence type="ECO:0000313" key="13">
    <source>
        <dbReference type="EMBL" id="MDO2409002.1"/>
    </source>
</evidence>
<dbReference type="InterPro" id="IPR044751">
    <property type="entry name" value="Ion_transp-like_CBS"/>
</dbReference>
<dbReference type="Gene3D" id="3.30.465.10">
    <property type="match status" value="1"/>
</dbReference>
<feature type="transmembrane region" description="Helical" evidence="10">
    <location>
        <begin position="6"/>
        <end position="24"/>
    </location>
</feature>
<comment type="caution">
    <text evidence="13">The sequence shown here is derived from an EMBL/GenBank/DDBJ whole genome shotgun (WGS) entry which is preliminary data.</text>
</comment>
<keyword evidence="4" id="KW-0677">Repeat</keyword>
<dbReference type="InterPro" id="IPR000644">
    <property type="entry name" value="CBS_dom"/>
</dbReference>
<reference evidence="13 14" key="1">
    <citation type="submission" date="2023-06" db="EMBL/GenBank/DDBJ databases">
        <title>Campylobacter magnum sp. nov., isolated from cecal contents of domestic pigs (Sus scrofa domesticus).</title>
        <authorList>
            <person name="Papic B."/>
            <person name="Gruntar I."/>
        </authorList>
    </citation>
    <scope>NUCLEOTIDE SEQUENCE [LARGE SCALE GENOMIC DNA]</scope>
    <source>
        <strain evidence="14">34484-21</strain>
    </source>
</reference>
<feature type="transmembrane region" description="Helical" evidence="10">
    <location>
        <begin position="108"/>
        <end position="129"/>
    </location>
</feature>
<comment type="subcellular location">
    <subcellularLocation>
        <location evidence="1">Cell membrane</location>
        <topology evidence="1">Multi-pass membrane protein</topology>
    </subcellularLocation>
</comment>
<dbReference type="InterPro" id="IPR002550">
    <property type="entry name" value="CNNM"/>
</dbReference>
<dbReference type="Pfam" id="PF01595">
    <property type="entry name" value="CNNM"/>
    <property type="match status" value="1"/>
</dbReference>
<dbReference type="SMART" id="SM00116">
    <property type="entry name" value="CBS"/>
    <property type="match status" value="2"/>
</dbReference>
<keyword evidence="2" id="KW-1003">Cell membrane</keyword>
<proteinExistence type="predicted"/>
<feature type="domain" description="CBS" evidence="11">
    <location>
        <begin position="291"/>
        <end position="347"/>
    </location>
</feature>
<dbReference type="Pfam" id="PF03471">
    <property type="entry name" value="CorC_HlyC"/>
    <property type="match status" value="1"/>
</dbReference>
<keyword evidence="5 9" id="KW-1133">Transmembrane helix</keyword>
<evidence type="ECO:0000256" key="2">
    <source>
        <dbReference type="ARBA" id="ARBA00022475"/>
    </source>
</evidence>
<dbReference type="Proteomes" id="UP001171111">
    <property type="component" value="Unassembled WGS sequence"/>
</dbReference>
<evidence type="ECO:0000259" key="11">
    <source>
        <dbReference type="PROSITE" id="PS51371"/>
    </source>
</evidence>
<protein>
    <submittedName>
        <fullName evidence="13">Hemolysin family protein</fullName>
    </submittedName>
</protein>
<dbReference type="CDD" id="cd04590">
    <property type="entry name" value="CBS_pair_CorC_HlyC_assoc"/>
    <property type="match status" value="1"/>
</dbReference>
<dbReference type="InterPro" id="IPR046342">
    <property type="entry name" value="CBS_dom_sf"/>
</dbReference>
<dbReference type="Gene3D" id="3.10.580.10">
    <property type="entry name" value="CBS-domain"/>
    <property type="match status" value="1"/>
</dbReference>
<keyword evidence="6 8" id="KW-0129">CBS domain</keyword>
<dbReference type="RefSeq" id="WP_273931023.1">
    <property type="nucleotide sequence ID" value="NZ_JAQSLJ010000003.1"/>
</dbReference>
<dbReference type="InterPro" id="IPR016169">
    <property type="entry name" value="FAD-bd_PCMH_sub2"/>
</dbReference>
<organism evidence="13 14">
    <name type="scientific">Campylobacter magnus</name>
    <dbReference type="NCBI Taxonomy" id="3026462"/>
    <lineage>
        <taxon>Bacteria</taxon>
        <taxon>Pseudomonadati</taxon>
        <taxon>Campylobacterota</taxon>
        <taxon>Epsilonproteobacteria</taxon>
        <taxon>Campylobacterales</taxon>
        <taxon>Campylobacteraceae</taxon>
        <taxon>Campylobacter</taxon>
    </lineage>
</organism>
<feature type="domain" description="CNNM transmembrane" evidence="12">
    <location>
        <begin position="1"/>
        <end position="208"/>
    </location>
</feature>
<dbReference type="SUPFAM" id="SSF54631">
    <property type="entry name" value="CBS-domain pair"/>
    <property type="match status" value="1"/>
</dbReference>
<dbReference type="PANTHER" id="PTHR43099:SF2">
    <property type="entry name" value="UPF0053 PROTEIN YRKA"/>
    <property type="match status" value="1"/>
</dbReference>
<evidence type="ECO:0000259" key="12">
    <source>
        <dbReference type="PROSITE" id="PS51846"/>
    </source>
</evidence>
<evidence type="ECO:0000256" key="7">
    <source>
        <dbReference type="ARBA" id="ARBA00023136"/>
    </source>
</evidence>
<feature type="domain" description="CBS" evidence="11">
    <location>
        <begin position="227"/>
        <end position="288"/>
    </location>
</feature>
<evidence type="ECO:0000256" key="4">
    <source>
        <dbReference type="ARBA" id="ARBA00022737"/>
    </source>
</evidence>
<accession>A0ABT8TAX0</accession>
<dbReference type="EMBL" id="JAULJQ010000002">
    <property type="protein sequence ID" value="MDO2409002.1"/>
    <property type="molecule type" value="Genomic_DNA"/>
</dbReference>
<dbReference type="InterPro" id="IPR051676">
    <property type="entry name" value="UPF0053_domain"/>
</dbReference>
<dbReference type="PROSITE" id="PS51846">
    <property type="entry name" value="CNNM"/>
    <property type="match status" value="1"/>
</dbReference>